<reference evidence="1" key="1">
    <citation type="journal article" date="2023" name="Front. Mar. Sci.">
        <title>A new Merluccius polli reference genome to investigate the effects of global change in West African waters.</title>
        <authorList>
            <person name="Mateo J.L."/>
            <person name="Blanco-Fernandez C."/>
            <person name="Garcia-Vazquez E."/>
            <person name="Machado-Schiaffino G."/>
        </authorList>
    </citation>
    <scope>NUCLEOTIDE SEQUENCE</scope>
    <source>
        <strain evidence="1">C29</strain>
        <tissue evidence="1">Fin</tissue>
    </source>
</reference>
<name>A0AA47P071_MERPO</name>
<sequence>MEMTEALKLRVILDDVNAERLILPSRPETVNALIFEVKNKLNLAYDFRLQFQDPEFDNALCNLVNMEDLPSKATIKIVQAVESDLNDTVLLSDNTDSPERLCRWPEIFVVPTFSYEVEYALREGNSAFVKEGKTKDTLETQRIDMVEQFKKTSIERDMILIHQHMQRTFALRREEIVNSAPPIAELKVRWPALFCEAQLYSEFHRITNQNLPFSFYAALDKYTPQLLKLYRKRKTGSLGEKMDAVLMAYEEQEQEKNITTARIAALAGLPLYLKEDSTEIFKTCKDELEATQEGAVALVAVVNEDEVPAGVLFETHHVSIVLESQVVMAHRSWADSLVILFELIYALHLSYPEKLSGFFEFIQVVLLNLDDGRKQLKPKLQALKNELDVGVRYDTRRNSKTGTYEQVPINDNFIYIPILKTLNSLQDDPTLTSFGIKRKSILNTLQYFNIAENYAVDIMHDILEGVGQYEVKLLFVYLI</sequence>
<dbReference type="AlphaFoldDB" id="A0AA47P071"/>
<dbReference type="PANTHER" id="PTHR31025">
    <property type="entry name" value="SI:CH211-196P9.1-RELATED"/>
    <property type="match status" value="1"/>
</dbReference>
<gene>
    <name evidence="1" type="ORF">N1851_020018</name>
</gene>
<evidence type="ECO:0000313" key="1">
    <source>
        <dbReference type="EMBL" id="KAK0142282.1"/>
    </source>
</evidence>
<dbReference type="EMBL" id="JAOPHQ010003700">
    <property type="protein sequence ID" value="KAK0142282.1"/>
    <property type="molecule type" value="Genomic_DNA"/>
</dbReference>
<protein>
    <submittedName>
        <fullName evidence="1">Uncharacterized protein</fullName>
    </submittedName>
</protein>
<organism evidence="1 2">
    <name type="scientific">Merluccius polli</name>
    <name type="common">Benguela hake</name>
    <name type="synonym">Merluccius cadenati</name>
    <dbReference type="NCBI Taxonomy" id="89951"/>
    <lineage>
        <taxon>Eukaryota</taxon>
        <taxon>Metazoa</taxon>
        <taxon>Chordata</taxon>
        <taxon>Craniata</taxon>
        <taxon>Vertebrata</taxon>
        <taxon>Euteleostomi</taxon>
        <taxon>Actinopterygii</taxon>
        <taxon>Neopterygii</taxon>
        <taxon>Teleostei</taxon>
        <taxon>Neoteleostei</taxon>
        <taxon>Acanthomorphata</taxon>
        <taxon>Zeiogadaria</taxon>
        <taxon>Gadariae</taxon>
        <taxon>Gadiformes</taxon>
        <taxon>Gadoidei</taxon>
        <taxon>Merlucciidae</taxon>
        <taxon>Merluccius</taxon>
    </lineage>
</organism>
<keyword evidence="2" id="KW-1185">Reference proteome</keyword>
<comment type="caution">
    <text evidence="1">The sequence shown here is derived from an EMBL/GenBank/DDBJ whole genome shotgun (WGS) entry which is preliminary data.</text>
</comment>
<accession>A0AA47P071</accession>
<evidence type="ECO:0000313" key="2">
    <source>
        <dbReference type="Proteomes" id="UP001174136"/>
    </source>
</evidence>
<proteinExistence type="predicted"/>
<dbReference type="PANTHER" id="PTHR31025:SF19">
    <property type="entry name" value="SI:CH73-42K18.1-RELATED"/>
    <property type="match status" value="1"/>
</dbReference>
<dbReference type="Proteomes" id="UP001174136">
    <property type="component" value="Unassembled WGS sequence"/>
</dbReference>